<name>A0A1H7RK21_9GAMM</name>
<dbReference type="AlphaFoldDB" id="A0A1H7RK21"/>
<organism evidence="11 12">
    <name type="scientific">Atopomonas hussainii</name>
    <dbReference type="NCBI Taxonomy" id="1429083"/>
    <lineage>
        <taxon>Bacteria</taxon>
        <taxon>Pseudomonadati</taxon>
        <taxon>Pseudomonadota</taxon>
        <taxon>Gammaproteobacteria</taxon>
        <taxon>Pseudomonadales</taxon>
        <taxon>Pseudomonadaceae</taxon>
        <taxon>Atopomonas</taxon>
    </lineage>
</organism>
<feature type="binding site" evidence="6">
    <location>
        <position position="316"/>
    </location>
    <ligand>
        <name>NAD(+)</name>
        <dbReference type="ChEBI" id="CHEBI:57540"/>
    </ligand>
</feature>
<dbReference type="PROSITE" id="PS00071">
    <property type="entry name" value="GAPDH"/>
    <property type="match status" value="1"/>
</dbReference>
<feature type="binding site" evidence="6">
    <location>
        <position position="37"/>
    </location>
    <ligand>
        <name>NAD(+)</name>
        <dbReference type="ChEBI" id="CHEBI:57540"/>
    </ligand>
</feature>
<accession>A0A1H7RK21</accession>
<dbReference type="SMART" id="SM00846">
    <property type="entry name" value="Gp_dh_N"/>
    <property type="match status" value="1"/>
</dbReference>
<keyword evidence="6" id="KW-0520">NAD</keyword>
<dbReference type="InterPro" id="IPR020831">
    <property type="entry name" value="GlycerAld/Erythrose_P_DH"/>
</dbReference>
<dbReference type="PANTHER" id="PTHR43148">
    <property type="entry name" value="GLYCERALDEHYDE-3-PHOSPHATE DEHYDROGENASE 2"/>
    <property type="match status" value="1"/>
</dbReference>
<evidence type="ECO:0000256" key="8">
    <source>
        <dbReference type="RuleBase" id="RU000397"/>
    </source>
</evidence>
<feature type="site" description="Activates thiol group during catalysis" evidence="7">
    <location>
        <position position="181"/>
    </location>
</feature>
<keyword evidence="3 9" id="KW-0560">Oxidoreductase</keyword>
<dbReference type="SUPFAM" id="SSF51735">
    <property type="entry name" value="NAD(P)-binding Rossmann-fold domains"/>
    <property type="match status" value="1"/>
</dbReference>
<reference evidence="11 12" key="1">
    <citation type="submission" date="2016-10" db="EMBL/GenBank/DDBJ databases">
        <authorList>
            <person name="de Groot N.N."/>
        </authorList>
    </citation>
    <scope>NUCLEOTIDE SEQUENCE [LARGE SCALE GENOMIC DNA]</scope>
    <source>
        <strain evidence="11 12">JCM 19513</strain>
    </source>
</reference>
<dbReference type="GO" id="GO:0016620">
    <property type="term" value="F:oxidoreductase activity, acting on the aldehyde or oxo group of donors, NAD or NADP as acceptor"/>
    <property type="evidence" value="ECO:0007669"/>
    <property type="project" value="InterPro"/>
</dbReference>
<keyword evidence="12" id="KW-1185">Reference proteome</keyword>
<proteinExistence type="inferred from homology"/>
<dbReference type="GO" id="GO:0050661">
    <property type="term" value="F:NADP binding"/>
    <property type="evidence" value="ECO:0007669"/>
    <property type="project" value="InterPro"/>
</dbReference>
<dbReference type="Gene3D" id="3.30.360.10">
    <property type="entry name" value="Dihydrodipicolinate Reductase, domain 2"/>
    <property type="match status" value="1"/>
</dbReference>
<dbReference type="CDD" id="cd05214">
    <property type="entry name" value="GAPDH_I_N"/>
    <property type="match status" value="1"/>
</dbReference>
<evidence type="ECO:0000259" key="10">
    <source>
        <dbReference type="SMART" id="SM00846"/>
    </source>
</evidence>
<dbReference type="Gene3D" id="3.40.50.720">
    <property type="entry name" value="NAD(P)-binding Rossmann-like Domain"/>
    <property type="match status" value="1"/>
</dbReference>
<keyword evidence="6" id="KW-0547">Nucleotide-binding</keyword>
<dbReference type="PRINTS" id="PR00078">
    <property type="entry name" value="G3PDHDRGNASE"/>
</dbReference>
<dbReference type="Pfam" id="PF00044">
    <property type="entry name" value="Gp_dh_N"/>
    <property type="match status" value="1"/>
</dbReference>
<dbReference type="EC" id="1.2.1.-" evidence="9"/>
<sequence>MSVKVAINGYGRIGRALLRILLQNPAYQGIELVAINDLGDAATLAHLTRYDSTFGPLQGELIEQQDHWQAGQHHIRLLAEKDPSRLPWQALGVDLVLECSGKFKQRAQAAAHLNAGAKRVLVSHPMDDADLTLVYGVNHQQLTSAMQIVSNASCTTNCLAPIAQVLDQLCGIEQGLVTTIHAYTNDQNLLDKTHSDLYRARAAALSMIPSKTGAAKAVGLVLPHLNGRLDGLAVRVPTPNVSLVDLVAQVRNPVDKSALEQAFRAASHSMPKGVLAVSDLPLVSIDYNGNPHSATLDAGQTRVQGNLIKLMAWYDNEWGFAHRMLDVVQHWHQL</sequence>
<dbReference type="InterPro" id="IPR020830">
    <property type="entry name" value="GlycerAld_3-P_DH_AS"/>
</dbReference>
<feature type="binding site" evidence="5">
    <location>
        <position position="184"/>
    </location>
    <ligand>
        <name>D-glyceraldehyde 3-phosphate</name>
        <dbReference type="ChEBI" id="CHEBI:59776"/>
    </ligand>
</feature>
<gene>
    <name evidence="11" type="ORF">SAMN05216214_11517</name>
</gene>
<dbReference type="SUPFAM" id="SSF55347">
    <property type="entry name" value="Glyceraldehyde-3-phosphate dehydrogenase-like, C-terminal domain"/>
    <property type="match status" value="1"/>
</dbReference>
<evidence type="ECO:0000256" key="1">
    <source>
        <dbReference type="ARBA" id="ARBA00007406"/>
    </source>
</evidence>
<feature type="binding site" evidence="5">
    <location>
        <begin position="153"/>
        <end position="155"/>
    </location>
    <ligand>
        <name>D-glyceraldehyde 3-phosphate</name>
        <dbReference type="ChEBI" id="CHEBI:59776"/>
    </ligand>
</feature>
<comment type="subunit">
    <text evidence="2">Homotetramer.</text>
</comment>
<dbReference type="Pfam" id="PF02800">
    <property type="entry name" value="Gp_dh_C"/>
    <property type="match status" value="1"/>
</dbReference>
<feature type="binding site" evidence="6">
    <location>
        <begin position="12"/>
        <end position="13"/>
    </location>
    <ligand>
        <name>NAD(+)</name>
        <dbReference type="ChEBI" id="CHEBI:57540"/>
    </ligand>
</feature>
<dbReference type="InterPro" id="IPR020829">
    <property type="entry name" value="GlycerAld_3-P_DH_cat"/>
</dbReference>
<evidence type="ECO:0000256" key="2">
    <source>
        <dbReference type="ARBA" id="ARBA00011881"/>
    </source>
</evidence>
<dbReference type="InterPro" id="IPR006424">
    <property type="entry name" value="Glyceraldehyde-3-P_DH_1"/>
</dbReference>
<dbReference type="CDD" id="cd18126">
    <property type="entry name" value="GAPDH_I_C"/>
    <property type="match status" value="1"/>
</dbReference>
<dbReference type="GO" id="GO:0051287">
    <property type="term" value="F:NAD binding"/>
    <property type="evidence" value="ECO:0007669"/>
    <property type="project" value="InterPro"/>
</dbReference>
<evidence type="ECO:0000313" key="11">
    <source>
        <dbReference type="EMBL" id="SEL60378.1"/>
    </source>
</evidence>
<dbReference type="FunFam" id="3.30.360.10:FF:000002">
    <property type="entry name" value="Glyceraldehyde-3-phosphate dehydrogenase"/>
    <property type="match status" value="1"/>
</dbReference>
<protein>
    <recommendedName>
        <fullName evidence="9">Glyceraldehyde-3-phosphate dehydrogenase</fullName>
        <ecNumber evidence="9">1.2.1.-</ecNumber>
    </recommendedName>
</protein>
<dbReference type="Proteomes" id="UP000185766">
    <property type="component" value="Unassembled WGS sequence"/>
</dbReference>
<evidence type="ECO:0000256" key="6">
    <source>
        <dbReference type="PIRSR" id="PIRSR000149-3"/>
    </source>
</evidence>
<evidence type="ECO:0000256" key="4">
    <source>
        <dbReference type="PIRSR" id="PIRSR000149-1"/>
    </source>
</evidence>
<evidence type="ECO:0000256" key="3">
    <source>
        <dbReference type="ARBA" id="ARBA00023002"/>
    </source>
</evidence>
<dbReference type="PIRSF" id="PIRSF000149">
    <property type="entry name" value="GAP_DH"/>
    <property type="match status" value="1"/>
</dbReference>
<evidence type="ECO:0000256" key="7">
    <source>
        <dbReference type="PIRSR" id="PIRSR000149-4"/>
    </source>
</evidence>
<dbReference type="GO" id="GO:0006006">
    <property type="term" value="P:glucose metabolic process"/>
    <property type="evidence" value="ECO:0007669"/>
    <property type="project" value="InterPro"/>
</dbReference>
<dbReference type="InterPro" id="IPR036291">
    <property type="entry name" value="NAD(P)-bd_dom_sf"/>
</dbReference>
<comment type="similarity">
    <text evidence="1 8">Belongs to the glyceraldehyde-3-phosphate dehydrogenase family.</text>
</comment>
<evidence type="ECO:0000256" key="5">
    <source>
        <dbReference type="PIRSR" id="PIRSR000149-2"/>
    </source>
</evidence>
<evidence type="ECO:0000256" key="9">
    <source>
        <dbReference type="RuleBase" id="RU361160"/>
    </source>
</evidence>
<dbReference type="RefSeq" id="WP_074869868.1">
    <property type="nucleotide sequence ID" value="NZ_FOAS01000015.1"/>
</dbReference>
<dbReference type="EMBL" id="FOAS01000015">
    <property type="protein sequence ID" value="SEL60378.1"/>
    <property type="molecule type" value="Genomic_DNA"/>
</dbReference>
<feature type="active site" description="Nucleophile" evidence="4">
    <location>
        <position position="154"/>
    </location>
</feature>
<dbReference type="FunFam" id="3.40.50.720:FF:000001">
    <property type="entry name" value="Glyceraldehyde-3-phosphate dehydrogenase"/>
    <property type="match status" value="1"/>
</dbReference>
<feature type="binding site" evidence="5">
    <location>
        <position position="235"/>
    </location>
    <ligand>
        <name>D-glyceraldehyde 3-phosphate</name>
        <dbReference type="ChEBI" id="CHEBI:59776"/>
    </ligand>
</feature>
<evidence type="ECO:0000313" key="12">
    <source>
        <dbReference type="Proteomes" id="UP000185766"/>
    </source>
</evidence>
<feature type="domain" description="Glyceraldehyde 3-phosphate dehydrogenase NAD(P) binding" evidence="10">
    <location>
        <begin position="3"/>
        <end position="154"/>
    </location>
</feature>
<dbReference type="STRING" id="1429083.GCA_001885685_01145"/>
<feature type="binding site" evidence="6">
    <location>
        <position position="123"/>
    </location>
    <ligand>
        <name>NAD(+)</name>
        <dbReference type="ChEBI" id="CHEBI:57540"/>
    </ligand>
</feature>
<dbReference type="NCBIfam" id="TIGR01534">
    <property type="entry name" value="GAPDH-I"/>
    <property type="match status" value="1"/>
</dbReference>
<dbReference type="InterPro" id="IPR020828">
    <property type="entry name" value="GlycerAld_3-P_DH_NAD(P)-bd"/>
</dbReference>
<feature type="binding site" evidence="5">
    <location>
        <begin position="212"/>
        <end position="213"/>
    </location>
    <ligand>
        <name>D-glyceraldehyde 3-phosphate</name>
        <dbReference type="ChEBI" id="CHEBI:59776"/>
    </ligand>
</feature>